<feature type="region of interest" description="Disordered" evidence="10">
    <location>
        <begin position="256"/>
        <end position="326"/>
    </location>
</feature>
<feature type="region of interest" description="Disordered" evidence="10">
    <location>
        <begin position="837"/>
        <end position="873"/>
    </location>
</feature>
<dbReference type="PANTHER" id="PTHR13578">
    <property type="entry name" value="ADDITIONAL SEX COMBS LIKE PROTEIN ASXL"/>
    <property type="match status" value="1"/>
</dbReference>
<feature type="compositionally biased region" description="Basic residues" evidence="10">
    <location>
        <begin position="48"/>
        <end position="63"/>
    </location>
</feature>
<dbReference type="InterPro" id="IPR028020">
    <property type="entry name" value="ASX_DEUBAD_dom"/>
</dbReference>
<dbReference type="GO" id="GO:0009887">
    <property type="term" value="P:animal organ morphogenesis"/>
    <property type="evidence" value="ECO:0007669"/>
    <property type="project" value="TreeGrafter"/>
</dbReference>
<feature type="compositionally biased region" description="Basic and acidic residues" evidence="10">
    <location>
        <begin position="224"/>
        <end position="235"/>
    </location>
</feature>
<feature type="compositionally biased region" description="Basic and acidic residues" evidence="10">
    <location>
        <begin position="405"/>
        <end position="430"/>
    </location>
</feature>
<feature type="region of interest" description="Disordered" evidence="10">
    <location>
        <begin position="1"/>
        <end position="104"/>
    </location>
</feature>
<dbReference type="GO" id="GO:0003682">
    <property type="term" value="F:chromatin binding"/>
    <property type="evidence" value="ECO:0007669"/>
    <property type="project" value="TreeGrafter"/>
</dbReference>
<feature type="region of interest" description="Disordered" evidence="10">
    <location>
        <begin position="486"/>
        <end position="508"/>
    </location>
</feature>
<dbReference type="GO" id="GO:0045944">
    <property type="term" value="P:positive regulation of transcription by RNA polymerase II"/>
    <property type="evidence" value="ECO:0007669"/>
    <property type="project" value="TreeGrafter"/>
</dbReference>
<evidence type="ECO:0000313" key="12">
    <source>
        <dbReference type="EMBL" id="PCG80633.1"/>
    </source>
</evidence>
<proteinExistence type="inferred from homology"/>
<evidence type="ECO:0000256" key="7">
    <source>
        <dbReference type="ARBA" id="ARBA00023015"/>
    </source>
</evidence>
<dbReference type="InterPro" id="IPR024811">
    <property type="entry name" value="ASX/ASX-like"/>
</dbReference>
<feature type="compositionally biased region" description="Basic and acidic residues" evidence="10">
    <location>
        <begin position="490"/>
        <end position="500"/>
    </location>
</feature>
<comment type="caution">
    <text evidence="12">The sequence shown here is derived from an EMBL/GenBank/DDBJ whole genome shotgun (WGS) entry which is preliminary data.</text>
</comment>
<feature type="region of interest" description="Disordered" evidence="10">
    <location>
        <begin position="333"/>
        <end position="352"/>
    </location>
</feature>
<dbReference type="AlphaFoldDB" id="A0A2A4KA22"/>
<accession>A0A2A4KA22</accession>
<dbReference type="Pfam" id="PF13922">
    <property type="entry name" value="PHD_3"/>
    <property type="match status" value="1"/>
</dbReference>
<evidence type="ECO:0000256" key="10">
    <source>
        <dbReference type="SAM" id="MobiDB-lite"/>
    </source>
</evidence>
<keyword evidence="4" id="KW-0479">Metal-binding</keyword>
<evidence type="ECO:0000256" key="5">
    <source>
        <dbReference type="ARBA" id="ARBA00022771"/>
    </source>
</evidence>
<dbReference type="GO" id="GO:0035517">
    <property type="term" value="C:PR-DUB complex"/>
    <property type="evidence" value="ECO:0007669"/>
    <property type="project" value="TreeGrafter"/>
</dbReference>
<organism evidence="12">
    <name type="scientific">Heliothis virescens</name>
    <name type="common">Tobacco budworm moth</name>
    <dbReference type="NCBI Taxonomy" id="7102"/>
    <lineage>
        <taxon>Eukaryota</taxon>
        <taxon>Metazoa</taxon>
        <taxon>Ecdysozoa</taxon>
        <taxon>Arthropoda</taxon>
        <taxon>Hexapoda</taxon>
        <taxon>Insecta</taxon>
        <taxon>Pterygota</taxon>
        <taxon>Neoptera</taxon>
        <taxon>Endopterygota</taxon>
        <taxon>Lepidoptera</taxon>
        <taxon>Glossata</taxon>
        <taxon>Ditrysia</taxon>
        <taxon>Noctuoidea</taxon>
        <taxon>Noctuidae</taxon>
        <taxon>Heliothinae</taxon>
        <taxon>Heliothis</taxon>
    </lineage>
</organism>
<comment type="subcellular location">
    <subcellularLocation>
        <location evidence="1">Nucleus</location>
    </subcellularLocation>
</comment>
<keyword evidence="6" id="KW-0862">Zinc</keyword>
<evidence type="ECO:0000256" key="2">
    <source>
        <dbReference type="ARBA" id="ARBA00006391"/>
    </source>
</evidence>
<reference evidence="12" key="1">
    <citation type="submission" date="2017-09" db="EMBL/GenBank/DDBJ databases">
        <title>Contemporary evolution of a Lepidopteran species, Heliothis virescens, in response to modern agricultural practices.</title>
        <authorList>
            <person name="Fritz M.L."/>
            <person name="Deyonke A.M."/>
            <person name="Papanicolaou A."/>
            <person name="Micinski S."/>
            <person name="Westbrook J."/>
            <person name="Gould F."/>
        </authorList>
    </citation>
    <scope>NUCLEOTIDE SEQUENCE [LARGE SCALE GENOMIC DNA]</scope>
    <source>
        <strain evidence="12">HvINT-</strain>
        <tissue evidence="12">Whole body</tissue>
    </source>
</reference>
<keyword evidence="9" id="KW-0539">Nucleus</keyword>
<dbReference type="STRING" id="7102.A0A2A4KA22"/>
<evidence type="ECO:0000256" key="1">
    <source>
        <dbReference type="ARBA" id="ARBA00004123"/>
    </source>
</evidence>
<dbReference type="GO" id="GO:0003677">
    <property type="term" value="F:DNA binding"/>
    <property type="evidence" value="ECO:0007669"/>
    <property type="project" value="InterPro"/>
</dbReference>
<dbReference type="GO" id="GO:0008270">
    <property type="term" value="F:zinc ion binding"/>
    <property type="evidence" value="ECO:0007669"/>
    <property type="project" value="UniProtKB-KW"/>
</dbReference>
<gene>
    <name evidence="12" type="ORF">B5V51_5070</name>
</gene>
<feature type="compositionally biased region" description="Basic and acidic residues" evidence="10">
    <location>
        <begin position="386"/>
        <end position="396"/>
    </location>
</feature>
<comment type="similarity">
    <text evidence="2">Belongs to the Asx family.</text>
</comment>
<keyword evidence="3" id="KW-0678">Repressor</keyword>
<feature type="compositionally biased region" description="Polar residues" evidence="10">
    <location>
        <begin position="89"/>
        <end position="104"/>
    </location>
</feature>
<feature type="compositionally biased region" description="Low complexity" evidence="10">
    <location>
        <begin position="64"/>
        <end position="74"/>
    </location>
</feature>
<feature type="compositionally biased region" description="Polar residues" evidence="10">
    <location>
        <begin position="359"/>
        <end position="376"/>
    </location>
</feature>
<keyword evidence="7" id="KW-0805">Transcription regulation</keyword>
<evidence type="ECO:0000256" key="8">
    <source>
        <dbReference type="ARBA" id="ARBA00023163"/>
    </source>
</evidence>
<feature type="region of interest" description="Disordered" evidence="10">
    <location>
        <begin position="214"/>
        <end position="235"/>
    </location>
</feature>
<protein>
    <recommendedName>
        <fullName evidence="11">DEUBAD domain-containing protein</fullName>
    </recommendedName>
</protein>
<dbReference type="PANTHER" id="PTHR13578:SF20">
    <property type="entry name" value="POLYCOMB PROTEIN ASX"/>
    <property type="match status" value="1"/>
</dbReference>
<evidence type="ECO:0000256" key="6">
    <source>
        <dbReference type="ARBA" id="ARBA00022833"/>
    </source>
</evidence>
<dbReference type="Pfam" id="PF13919">
    <property type="entry name" value="ASXH"/>
    <property type="match status" value="1"/>
</dbReference>
<name>A0A2A4KA22_HELVI</name>
<sequence>MELDVSPADKIDNDMEYSDNSTDSKYTPCKNDQYSIIRIPEDGEKSSKHSSRKQSKRRKKNSNHSRPLPRIIVKPLPPPPPPENREWTAATSYSESNSNTNRPSTMREVLASIPGFCMKPRKRSGKKLSTAAQLQQTREGCIDLETPDSILVNTNIRALLNKHTFSLLPPLYQYKLGQLLPSVDRLSPSGRLNSSSLNNEFFARACLQWQDSLSGGELTPENQQRMKTEAEKEKSKIDPWKLKHFEPIWGEKSRREKSSISLNSDRPSLKTTIKLRPTASITSSSTVPKIKKSKSSSNSKRMRSVGAVTRSSARADEVLEEPVTVCSKQSAPVPDLLPLKHTKSHSHPNYEEYPVDFSFSDSSSTQRMDDSLSTTPVDPLLLPDGDSDRNEVKQELDISVVTIEENSKDCEEDKATDSDSNVHDASKRSSNENADYTMAKRIKFEDDYEMHDTNYIVHNADTANNYSDIDTNYANEQVCPNDELLYSGQEHGDTNSEDSKATASGYDYDARSESSVSSLKIDMNVNNMPSSESTGPTEVISYDNHMTEVEENVETDKGIAQNLTPCDPQEEYVPEPYQECGKSETDVESPQHCKETVAEPEPCQSYSQEVECQIPQPVEQAHIKTADAMNSPEKCEKESIPQNMAQNYYDEHFKDAESFILETSLSILTSQSEDVKYSSHPNLMELSSYMSETNVTAVVTMPLTQNSSIPMMEVTNTSIVSYPDDNMKDAAKPKASAVSWKNDSDWANNENVMALHPFSNLNAESAKYVSEDSKTSMEDINMNDENCMYKEDRDANYNMESSNSSESCQSIKDSSVKQELEAATSLISSTAVTNPPVNSTTITQGMWARGKKSKLGKESNRSRSSNKVPPGTVNLERSYQICQAAIQNSPNRDALRGQLRPPPALLTRPARSVRPPPPPPPVLVRQIPVSVMSHNEMNENRSNNVGQYILVQRTPNVAPRASSAPPANQNTNVSVARCRSVGADDACVCNLRAMILCKKCGAFCHDDCIGSAELCLTCLIR</sequence>
<feature type="region of interest" description="Disordered" evidence="10">
    <location>
        <begin position="357"/>
        <end position="432"/>
    </location>
</feature>
<feature type="compositionally biased region" description="Polar residues" evidence="10">
    <location>
        <begin position="259"/>
        <end position="271"/>
    </location>
</feature>
<keyword evidence="5" id="KW-0863">Zinc-finger</keyword>
<dbReference type="PROSITE" id="PS51916">
    <property type="entry name" value="DEUBAD"/>
    <property type="match status" value="1"/>
</dbReference>
<evidence type="ECO:0000256" key="4">
    <source>
        <dbReference type="ARBA" id="ARBA00022723"/>
    </source>
</evidence>
<dbReference type="EMBL" id="NWSH01000024">
    <property type="protein sequence ID" value="PCG80633.1"/>
    <property type="molecule type" value="Genomic_DNA"/>
</dbReference>
<dbReference type="InterPro" id="IPR044867">
    <property type="entry name" value="DEUBAD_dom"/>
</dbReference>
<evidence type="ECO:0000259" key="11">
    <source>
        <dbReference type="PROSITE" id="PS51916"/>
    </source>
</evidence>
<feature type="domain" description="DEUBAD" evidence="11">
    <location>
        <begin position="147"/>
        <end position="254"/>
    </location>
</feature>
<evidence type="ECO:0000256" key="9">
    <source>
        <dbReference type="ARBA" id="ARBA00023242"/>
    </source>
</evidence>
<evidence type="ECO:0000256" key="3">
    <source>
        <dbReference type="ARBA" id="ARBA00022491"/>
    </source>
</evidence>
<feature type="compositionally biased region" description="Polar residues" evidence="10">
    <location>
        <begin position="18"/>
        <end position="34"/>
    </location>
</feature>
<dbReference type="InterPro" id="IPR026905">
    <property type="entry name" value="ASX-like_PHD"/>
</dbReference>
<keyword evidence="8" id="KW-0804">Transcription</keyword>